<sequence length="398" mass="42860">MSWGKRVALGAALLLVAGLAYVATSLGVAVNRSYAPVDPDVAPEVRAAPVQPGERINVLVMALDQDALRTDVLLLVSFDLEQKRVAAIQIPRDTRAYLAGKGTIEKVNHAYVYGIVDEYGNIDPDEVFPSNLRTLKTVEGLLGVRIHHTVVVDMAAFVRAIDAIGGVEVDIPFKMEYDDPYQDLHIHFEPGPQVLNGQKALEYVRWRHNNDGTGYPDEDLGRIRAQQAFMRTVIAKVTSPGSLVRLPALLQELAGYVESTIEPSRLPALIALVAGLDPGSVEITTLPGTSASLYEVGLDQYLNYYLHDPVATRQLVDRLVHGIDPELAAEVRVEVAAAAGDPRAEAIIGRMAEQGFQVGRTDPPAELPAAVRVEPSGDAAGSLMVARSLLGACPGNRT</sequence>
<keyword evidence="4" id="KW-1185">Reference proteome</keyword>
<dbReference type="NCBIfam" id="TIGR00350">
    <property type="entry name" value="lytR_cpsA_psr"/>
    <property type="match status" value="1"/>
</dbReference>
<dbReference type="Gene3D" id="3.40.630.190">
    <property type="entry name" value="LCP protein"/>
    <property type="match status" value="1"/>
</dbReference>
<dbReference type="PANTHER" id="PTHR33392">
    <property type="entry name" value="POLYISOPRENYL-TEICHOIC ACID--PEPTIDOGLYCAN TEICHOIC ACID TRANSFERASE TAGU"/>
    <property type="match status" value="1"/>
</dbReference>
<dbReference type="EMBL" id="JAGGLG010000039">
    <property type="protein sequence ID" value="MBP2019948.1"/>
    <property type="molecule type" value="Genomic_DNA"/>
</dbReference>
<comment type="similarity">
    <text evidence="1">Belongs to the LytR/CpsA/Psr (LCP) family.</text>
</comment>
<dbReference type="InterPro" id="IPR050922">
    <property type="entry name" value="LytR/CpsA/Psr_CW_biosynth"/>
</dbReference>
<comment type="caution">
    <text evidence="3">The sequence shown here is derived from an EMBL/GenBank/DDBJ whole genome shotgun (WGS) entry which is preliminary data.</text>
</comment>
<evidence type="ECO:0000259" key="2">
    <source>
        <dbReference type="Pfam" id="PF03816"/>
    </source>
</evidence>
<protein>
    <submittedName>
        <fullName evidence="3">LCP family protein required for cell wall assembly</fullName>
    </submittedName>
</protein>
<organism evidence="3 4">
    <name type="scientific">Symbiobacterium terraclitae</name>
    <dbReference type="NCBI Taxonomy" id="557451"/>
    <lineage>
        <taxon>Bacteria</taxon>
        <taxon>Bacillati</taxon>
        <taxon>Bacillota</taxon>
        <taxon>Clostridia</taxon>
        <taxon>Eubacteriales</taxon>
        <taxon>Symbiobacteriaceae</taxon>
        <taxon>Symbiobacterium</taxon>
    </lineage>
</organism>
<dbReference type="PANTHER" id="PTHR33392:SF6">
    <property type="entry name" value="POLYISOPRENYL-TEICHOIC ACID--PEPTIDOGLYCAN TEICHOIC ACID TRANSFERASE TAGU"/>
    <property type="match status" value="1"/>
</dbReference>
<dbReference type="Pfam" id="PF03816">
    <property type="entry name" value="LytR_cpsA_psr"/>
    <property type="match status" value="1"/>
</dbReference>
<dbReference type="InterPro" id="IPR004474">
    <property type="entry name" value="LytR_CpsA_psr"/>
</dbReference>
<proteinExistence type="inferred from homology"/>
<evidence type="ECO:0000256" key="1">
    <source>
        <dbReference type="ARBA" id="ARBA00006068"/>
    </source>
</evidence>
<dbReference type="RefSeq" id="WP_209468049.1">
    <property type="nucleotide sequence ID" value="NZ_JAGGLG010000039.1"/>
</dbReference>
<evidence type="ECO:0000313" key="4">
    <source>
        <dbReference type="Proteomes" id="UP001519289"/>
    </source>
</evidence>
<feature type="domain" description="Cell envelope-related transcriptional attenuator" evidence="2">
    <location>
        <begin position="69"/>
        <end position="238"/>
    </location>
</feature>
<evidence type="ECO:0000313" key="3">
    <source>
        <dbReference type="EMBL" id="MBP2019948.1"/>
    </source>
</evidence>
<dbReference type="Proteomes" id="UP001519289">
    <property type="component" value="Unassembled WGS sequence"/>
</dbReference>
<reference evidence="3 4" key="1">
    <citation type="submission" date="2021-03" db="EMBL/GenBank/DDBJ databases">
        <title>Genomic Encyclopedia of Type Strains, Phase IV (KMG-IV): sequencing the most valuable type-strain genomes for metagenomic binning, comparative biology and taxonomic classification.</title>
        <authorList>
            <person name="Goeker M."/>
        </authorList>
    </citation>
    <scope>NUCLEOTIDE SEQUENCE [LARGE SCALE GENOMIC DNA]</scope>
    <source>
        <strain evidence="3 4">DSM 27138</strain>
    </source>
</reference>
<accession>A0ABS4JWN4</accession>
<gene>
    <name evidence="3" type="ORF">J2Z79_003395</name>
</gene>
<name>A0ABS4JWN4_9FIRM</name>